<dbReference type="EMBL" id="UPXX01000032">
    <property type="protein sequence ID" value="VBB47588.1"/>
    <property type="molecule type" value="Genomic_DNA"/>
</dbReference>
<sequence length="64" mass="7103">MVFLAILGVILHVCLWGDLQVAFGQTVDFLDFGQKPSFSDGYHLSRGICCLDMVAFHRKTIGNT</sequence>
<accession>A0A653AHT2</accession>
<organism evidence="1">
    <name type="scientific">Uncultured Desulfatiglans sp</name>
    <dbReference type="NCBI Taxonomy" id="1748965"/>
    <lineage>
        <taxon>Bacteria</taxon>
        <taxon>Pseudomonadati</taxon>
        <taxon>Thermodesulfobacteriota</taxon>
        <taxon>Desulfobacteria</taxon>
        <taxon>Desulfatiglandales</taxon>
        <taxon>Desulfatiglandaceae</taxon>
        <taxon>Desulfatiglans</taxon>
        <taxon>environmental samples</taxon>
    </lineage>
</organism>
<dbReference type="AlphaFoldDB" id="A0A653AHT2"/>
<gene>
    <name evidence="1" type="ORF">TRIP_B50383</name>
</gene>
<reference evidence="1" key="1">
    <citation type="submission" date="2018-07" db="EMBL/GenBank/DDBJ databases">
        <authorList>
            <consortium name="Genoscope - CEA"/>
            <person name="William W."/>
        </authorList>
    </citation>
    <scope>NUCLEOTIDE SEQUENCE</scope>
    <source>
        <strain evidence="1">IK1</strain>
    </source>
</reference>
<protein>
    <submittedName>
        <fullName evidence="1">Uncharacterized protein</fullName>
    </submittedName>
</protein>
<proteinExistence type="predicted"/>
<name>A0A653AHT2_UNCDX</name>
<evidence type="ECO:0000313" key="1">
    <source>
        <dbReference type="EMBL" id="VBB47588.1"/>
    </source>
</evidence>